<organism evidence="2 3">
    <name type="scientific">Ruminococcus flavefaciens</name>
    <dbReference type="NCBI Taxonomy" id="1265"/>
    <lineage>
        <taxon>Bacteria</taxon>
        <taxon>Bacillati</taxon>
        <taxon>Bacillota</taxon>
        <taxon>Clostridia</taxon>
        <taxon>Eubacteriales</taxon>
        <taxon>Oscillospiraceae</taxon>
        <taxon>Ruminococcus</taxon>
    </lineage>
</organism>
<dbReference type="PROSITE" id="PS50052">
    <property type="entry name" value="GUANYLATE_KINASE_2"/>
    <property type="match status" value="1"/>
</dbReference>
<dbReference type="AlphaFoldDB" id="A0A315XXE4"/>
<dbReference type="EMBL" id="QGDI01000008">
    <property type="protein sequence ID" value="PWJ11780.1"/>
    <property type="molecule type" value="Genomic_DNA"/>
</dbReference>
<accession>A0A315XXE4</accession>
<evidence type="ECO:0000313" key="2">
    <source>
        <dbReference type="EMBL" id="PWJ11780.1"/>
    </source>
</evidence>
<reference evidence="2 3" key="1">
    <citation type="submission" date="2018-05" db="EMBL/GenBank/DDBJ databases">
        <title>The Hungate 1000. A catalogue of reference genomes from the rumen microbiome.</title>
        <authorList>
            <person name="Kelly W."/>
        </authorList>
    </citation>
    <scope>NUCLEOTIDE SEQUENCE [LARGE SCALE GENOMIC DNA]</scope>
    <source>
        <strain evidence="2 3">SAb67</strain>
    </source>
</reference>
<gene>
    <name evidence="2" type="ORF">IE37_02042</name>
</gene>
<dbReference type="InterPro" id="IPR020590">
    <property type="entry name" value="Guanylate_kinase_CS"/>
</dbReference>
<dbReference type="SUPFAM" id="SSF52540">
    <property type="entry name" value="P-loop containing nucleoside triphosphate hydrolases"/>
    <property type="match status" value="1"/>
</dbReference>
<comment type="caution">
    <text evidence="2">The sequence shown here is derived from an EMBL/GenBank/DDBJ whole genome shotgun (WGS) entry which is preliminary data.</text>
</comment>
<dbReference type="InterPro" id="IPR027417">
    <property type="entry name" value="P-loop_NTPase"/>
</dbReference>
<sequence>MNHIFYIMGKSSSGKDTIYKKLLESDALLPLVLYTTRPMRENEQEGREYHFTDRKGFEEKLASGTVIEERTYDTVYGDWTYFTCSDNIDLEKGNYLGIGTLESFVKINAFFGSERVIPVYIEVDDGIRLIRAVEREMREEKPKYTELCRRFIADSEDFSEEKLKEAGIERRFSNSGTFEECFSQVEEYIRSIL</sequence>
<keyword evidence="2" id="KW-0808">Transferase</keyword>
<dbReference type="InterPro" id="IPR008145">
    <property type="entry name" value="GK/Ca_channel_bsu"/>
</dbReference>
<dbReference type="SMART" id="SM00072">
    <property type="entry name" value="GuKc"/>
    <property type="match status" value="1"/>
</dbReference>
<name>A0A315XXE4_RUMFL</name>
<dbReference type="Proteomes" id="UP000245720">
    <property type="component" value="Unassembled WGS sequence"/>
</dbReference>
<evidence type="ECO:0000259" key="1">
    <source>
        <dbReference type="PROSITE" id="PS50052"/>
    </source>
</evidence>
<feature type="domain" description="Guanylate kinase-like" evidence="1">
    <location>
        <begin position="2"/>
        <end position="97"/>
    </location>
</feature>
<keyword evidence="2" id="KW-0418">Kinase</keyword>
<dbReference type="PROSITE" id="PS00856">
    <property type="entry name" value="GUANYLATE_KINASE_1"/>
    <property type="match status" value="1"/>
</dbReference>
<dbReference type="Pfam" id="PF00625">
    <property type="entry name" value="Guanylate_kin"/>
    <property type="match status" value="1"/>
</dbReference>
<dbReference type="GO" id="GO:0016301">
    <property type="term" value="F:kinase activity"/>
    <property type="evidence" value="ECO:0007669"/>
    <property type="project" value="UniProtKB-KW"/>
</dbReference>
<proteinExistence type="predicted"/>
<protein>
    <submittedName>
        <fullName evidence="2">Guanylate kinase</fullName>
    </submittedName>
</protein>
<dbReference type="RefSeq" id="WP_109726810.1">
    <property type="nucleotide sequence ID" value="NZ_CACVSX010000124.1"/>
</dbReference>
<evidence type="ECO:0000313" key="3">
    <source>
        <dbReference type="Proteomes" id="UP000245720"/>
    </source>
</evidence>
<dbReference type="OrthoDB" id="1033810at2"/>
<dbReference type="InterPro" id="IPR008144">
    <property type="entry name" value="Guanylate_kin-like_dom"/>
</dbReference>
<dbReference type="Gene3D" id="3.40.50.300">
    <property type="entry name" value="P-loop containing nucleotide triphosphate hydrolases"/>
    <property type="match status" value="1"/>
</dbReference>